<feature type="transmembrane region" description="Helical" evidence="1">
    <location>
        <begin position="15"/>
        <end position="32"/>
    </location>
</feature>
<feature type="transmembrane region" description="Helical" evidence="1">
    <location>
        <begin position="406"/>
        <end position="423"/>
    </location>
</feature>
<reference evidence="2 3" key="1">
    <citation type="journal article" date="2018" name="Nat. Biotechnol.">
        <title>A standardized bacterial taxonomy based on genome phylogeny substantially revises the tree of life.</title>
        <authorList>
            <person name="Parks D.H."/>
            <person name="Chuvochina M."/>
            <person name="Waite D.W."/>
            <person name="Rinke C."/>
            <person name="Skarshewski A."/>
            <person name="Chaumeil P.A."/>
            <person name="Hugenholtz P."/>
        </authorList>
    </citation>
    <scope>NUCLEOTIDE SEQUENCE [LARGE SCALE GENOMIC DNA]</scope>
    <source>
        <strain evidence="2">UBA11701</strain>
    </source>
</reference>
<gene>
    <name evidence="2" type="ORF">DEP93_03270</name>
</gene>
<evidence type="ECO:0008006" key="4">
    <source>
        <dbReference type="Google" id="ProtNLM"/>
    </source>
</evidence>
<feature type="transmembrane region" description="Helical" evidence="1">
    <location>
        <begin position="179"/>
        <end position="196"/>
    </location>
</feature>
<feature type="transmembrane region" description="Helical" evidence="1">
    <location>
        <begin position="332"/>
        <end position="355"/>
    </location>
</feature>
<keyword evidence="1" id="KW-0812">Transmembrane</keyword>
<name>A0A3D0ZQI2_UNCKA</name>
<sequence>MNINVYSVRAALKKYYPFISYLVVSSFSLFWFKGRDFINGGDFGWPVNFEVFFKLTTSVWDWSVAPGYNAARQVASVFPYATYGYIAQLLGISSSIFERTVFFFSFFMSGYGFFLLAGKYSKSRLSCFIAGLMYMLSPYASIVVWNPSYGMIFPFYSFLPISMYWLSNYAEDTHVISKSLFKALILTSLSFLGFSYSNPVFFILFVGFSFFTVLSFASNVYLFIKKYCLFTIFYILINFFWIFPVVLSFETQFTGAQNETADLITDSKTRILNSVSLIDGFKEMGLWAFRAGDAGGSYYTFRDVLENPLYTVLALCFVTAAVLAFDHKNRRFFLVYVLLLAGVFLNSGLLLPFPIKNLAGYFYELPFLGRALRSVFLKTGIINTFSMSLLVVFLLDKVRAIKIRMLLYTLLTTIILFRGYPFISGQVIRPGEKNLPSYAFSVPNDYYVMGDYLDEHVKNSYILSLPLPKSYNYVFRWRDDGYIGGDFFRSMSVVKNYYVNMANPVMREFALNYNFSALDRLGVEHVLLRKDASLYFEDRYLTSDFSKLINMLKQQKNIVEEYSTENLTLYKIVRSAPTSLFSVSSDLAYTESYSDEIPIYSRIPGSATTSDELADTRSIFVGPEIIDRTRIDYEEWNKGWAWPQTKVSPSTPLYYVYRMKEFLEGLFLQKDQDKIDYYLWTASKRASELNRYAVYGKIFPRVERDAVNSINKLETRLARYKNSSISWQEYASVTNKVLRYVQRASNLLPTESTTRELFENFRTRLFESSGHYCSGFCYVFRVPKPGYYSLENLNLEDGKFKSKILKENFSDAVSIDDVSRVFLEKDNLLIVSLTEDTLKKKMMSFSDAPNVDDTNIYTSSLFPYLVTTEDELPFSVEPKLVTKYFEITDTEDIYNVIVEFQETGALLALDVMELGDYYRKGDSSATIDDILKNKRNRGIGRVTHEENISNHSIKLGDSLSYVKQFKVSSDTKGIYVKLYIYSLPDESNYTKIDNLSLLSRKVLTPYLNSVDSNFEPKVVNVTYETITPTQYLIDVPRDQLYLVFNAGFDPGWQIKYKDAYLSKFKADGYKNGFRLPDNFQGGRLELRYLPEEGRVLGFYISVFSGVLVFLGLTLTTFYKEKK</sequence>
<feature type="transmembrane region" description="Helical" evidence="1">
    <location>
        <begin position="125"/>
        <end position="145"/>
    </location>
</feature>
<evidence type="ECO:0000256" key="1">
    <source>
        <dbReference type="SAM" id="Phobius"/>
    </source>
</evidence>
<feature type="transmembrane region" description="Helical" evidence="1">
    <location>
        <begin position="375"/>
        <end position="394"/>
    </location>
</feature>
<feature type="transmembrane region" description="Helical" evidence="1">
    <location>
        <begin position="100"/>
        <end position="118"/>
    </location>
</feature>
<keyword evidence="1" id="KW-0472">Membrane</keyword>
<keyword evidence="1" id="KW-1133">Transmembrane helix</keyword>
<feature type="transmembrane region" description="Helical" evidence="1">
    <location>
        <begin position="308"/>
        <end position="325"/>
    </location>
</feature>
<organism evidence="2 3">
    <name type="scientific">candidate division WWE3 bacterium</name>
    <dbReference type="NCBI Taxonomy" id="2053526"/>
    <lineage>
        <taxon>Bacteria</taxon>
        <taxon>Katanobacteria</taxon>
    </lineage>
</organism>
<comment type="caution">
    <text evidence="2">The sequence shown here is derived from an EMBL/GenBank/DDBJ whole genome shotgun (WGS) entry which is preliminary data.</text>
</comment>
<feature type="transmembrane region" description="Helical" evidence="1">
    <location>
        <begin position="202"/>
        <end position="224"/>
    </location>
</feature>
<dbReference type="EMBL" id="DOZN01000020">
    <property type="protein sequence ID" value="HCC42469.1"/>
    <property type="molecule type" value="Genomic_DNA"/>
</dbReference>
<feature type="transmembrane region" description="Helical" evidence="1">
    <location>
        <begin position="231"/>
        <end position="249"/>
    </location>
</feature>
<feature type="transmembrane region" description="Helical" evidence="1">
    <location>
        <begin position="151"/>
        <end position="167"/>
    </location>
</feature>
<proteinExistence type="predicted"/>
<evidence type="ECO:0000313" key="3">
    <source>
        <dbReference type="Proteomes" id="UP000263336"/>
    </source>
</evidence>
<evidence type="ECO:0000313" key="2">
    <source>
        <dbReference type="EMBL" id="HCC42469.1"/>
    </source>
</evidence>
<protein>
    <recommendedName>
        <fullName evidence="4">Membrane protein 6-pyruvoyl-tetrahydropterin synthase-related domain-containing protein</fullName>
    </recommendedName>
</protein>
<dbReference type="Proteomes" id="UP000263336">
    <property type="component" value="Unassembled WGS sequence"/>
</dbReference>
<accession>A0A3D0ZQI2</accession>
<feature type="transmembrane region" description="Helical" evidence="1">
    <location>
        <begin position="1096"/>
        <end position="1118"/>
    </location>
</feature>
<dbReference type="AlphaFoldDB" id="A0A3D0ZQI2"/>